<comment type="caution">
    <text evidence="13">The sequence shown here is derived from an EMBL/GenBank/DDBJ whole genome shotgun (WGS) entry which is preliminary data.</text>
</comment>
<dbReference type="Pfam" id="PF21315">
    <property type="entry name" value="FAN1_HTH"/>
    <property type="match status" value="1"/>
</dbReference>
<dbReference type="OrthoDB" id="9803913at2"/>
<organism evidence="13 14">
    <name type="scientific">Pseudomonas saxonica</name>
    <dbReference type="NCBI Taxonomy" id="2600598"/>
    <lineage>
        <taxon>Bacteria</taxon>
        <taxon>Pseudomonadati</taxon>
        <taxon>Pseudomonadota</taxon>
        <taxon>Gammaproteobacteria</taxon>
        <taxon>Pseudomonadales</taxon>
        <taxon>Pseudomonadaceae</taxon>
        <taxon>Pseudomonas</taxon>
    </lineage>
</organism>
<evidence type="ECO:0000256" key="1">
    <source>
        <dbReference type="ARBA" id="ARBA00000983"/>
    </source>
</evidence>
<keyword evidence="7" id="KW-0479">Metal-binding</keyword>
<dbReference type="InterPro" id="IPR011856">
    <property type="entry name" value="tRNA_endonuc-like_dom_sf"/>
</dbReference>
<gene>
    <name evidence="13" type="ORF">FJD37_19125</name>
    <name evidence="12" type="ORF">FJD38_22320</name>
</gene>
<proteinExistence type="inferred from homology"/>
<dbReference type="InterPro" id="IPR014883">
    <property type="entry name" value="VRR_NUC"/>
</dbReference>
<dbReference type="Gene3D" id="1.25.40.10">
    <property type="entry name" value="Tetratricopeptide repeat domain"/>
    <property type="match status" value="1"/>
</dbReference>
<accession>A0A5C5PSR2</accession>
<dbReference type="FunFam" id="3.40.1350.10:FF:000024">
    <property type="entry name" value="Fanconi-associated nuclease"/>
    <property type="match status" value="1"/>
</dbReference>
<feature type="domain" description="VRR-NUC" evidence="11">
    <location>
        <begin position="430"/>
        <end position="544"/>
    </location>
</feature>
<dbReference type="InterPro" id="IPR040603">
    <property type="entry name" value="FAN1_SAP_bact"/>
</dbReference>
<evidence type="ECO:0000256" key="9">
    <source>
        <dbReference type="ARBA" id="ARBA00022842"/>
    </source>
</evidence>
<dbReference type="GO" id="GO:0004528">
    <property type="term" value="F:phosphodiesterase I activity"/>
    <property type="evidence" value="ECO:0007669"/>
    <property type="project" value="UniProtKB-EC"/>
</dbReference>
<comment type="catalytic activity">
    <reaction evidence="1">
        <text>Hydrolytically removes 5'-nucleotides successively from the 3'-hydroxy termini of 3'-hydroxy-terminated oligonucleotides.</text>
        <dbReference type="EC" id="3.1.4.1"/>
    </reaction>
</comment>
<dbReference type="EC" id="3.1.4.1" evidence="5"/>
<evidence type="ECO:0000313" key="13">
    <source>
        <dbReference type="EMBL" id="TWR85448.1"/>
    </source>
</evidence>
<keyword evidence="10" id="KW-0464">Manganese</keyword>
<dbReference type="SMART" id="SM00990">
    <property type="entry name" value="VRR_NUC"/>
    <property type="match status" value="1"/>
</dbReference>
<evidence type="ECO:0000313" key="12">
    <source>
        <dbReference type="EMBL" id="TWR85385.1"/>
    </source>
</evidence>
<dbReference type="InterPro" id="IPR049125">
    <property type="entry name" value="FAN1-like_WH"/>
</dbReference>
<name>A0A5C5PSR2_9PSED</name>
<dbReference type="Pfam" id="PF08774">
    <property type="entry name" value="VRR_NUC"/>
    <property type="match status" value="1"/>
</dbReference>
<dbReference type="InterPro" id="IPR033315">
    <property type="entry name" value="Fan1-like"/>
</dbReference>
<comment type="cofactor">
    <cofactor evidence="2">
        <name>Mn(2+)</name>
        <dbReference type="ChEBI" id="CHEBI:29035"/>
    </cofactor>
</comment>
<evidence type="ECO:0000313" key="14">
    <source>
        <dbReference type="Proteomes" id="UP000317901"/>
    </source>
</evidence>
<keyword evidence="8" id="KW-0378">Hydrolase</keyword>
<comment type="similarity">
    <text evidence="4">Belongs to the FAN1 family.</text>
</comment>
<dbReference type="PANTHER" id="PTHR15749:SF4">
    <property type="entry name" value="FANCONI-ASSOCIATED NUCLEASE 1"/>
    <property type="match status" value="1"/>
</dbReference>
<evidence type="ECO:0000259" key="11">
    <source>
        <dbReference type="SMART" id="SM00990"/>
    </source>
</evidence>
<evidence type="ECO:0000256" key="7">
    <source>
        <dbReference type="ARBA" id="ARBA00022723"/>
    </source>
</evidence>
<keyword evidence="15" id="KW-1185">Reference proteome</keyword>
<dbReference type="EMBL" id="VFIP01000046">
    <property type="protein sequence ID" value="TWR85448.1"/>
    <property type="molecule type" value="Genomic_DNA"/>
</dbReference>
<evidence type="ECO:0000256" key="2">
    <source>
        <dbReference type="ARBA" id="ARBA00001936"/>
    </source>
</evidence>
<dbReference type="Proteomes" id="UP000318428">
    <property type="component" value="Unassembled WGS sequence"/>
</dbReference>
<dbReference type="SUPFAM" id="SSF48452">
    <property type="entry name" value="TPR-like"/>
    <property type="match status" value="1"/>
</dbReference>
<dbReference type="PANTHER" id="PTHR15749">
    <property type="entry name" value="FANCONI-ASSOCIATED NUCLEASE 1"/>
    <property type="match status" value="1"/>
</dbReference>
<dbReference type="Proteomes" id="UP000317901">
    <property type="component" value="Unassembled WGS sequence"/>
</dbReference>
<keyword evidence="6" id="KW-0540">Nuclease</keyword>
<dbReference type="EMBL" id="VFIO01000014">
    <property type="protein sequence ID" value="TWR85385.1"/>
    <property type="molecule type" value="Genomic_DNA"/>
</dbReference>
<evidence type="ECO:0000256" key="6">
    <source>
        <dbReference type="ARBA" id="ARBA00022722"/>
    </source>
</evidence>
<protein>
    <recommendedName>
        <fullName evidence="5">phosphodiesterase I</fullName>
        <ecNumber evidence="5">3.1.4.1</ecNumber>
    </recommendedName>
</protein>
<dbReference type="InterPro" id="IPR011990">
    <property type="entry name" value="TPR-like_helical_dom_sf"/>
</dbReference>
<dbReference type="Pfam" id="PF18081">
    <property type="entry name" value="FANC_SAP"/>
    <property type="match status" value="1"/>
</dbReference>
<evidence type="ECO:0000256" key="10">
    <source>
        <dbReference type="ARBA" id="ARBA00023211"/>
    </source>
</evidence>
<evidence type="ECO:0000256" key="5">
    <source>
        <dbReference type="ARBA" id="ARBA00012029"/>
    </source>
</evidence>
<comment type="cofactor">
    <cofactor evidence="3">
        <name>Mg(2+)</name>
        <dbReference type="ChEBI" id="CHEBI:18420"/>
    </cofactor>
</comment>
<evidence type="ECO:0000256" key="4">
    <source>
        <dbReference type="ARBA" id="ARBA00005533"/>
    </source>
</evidence>
<reference evidence="14 15" key="1">
    <citation type="submission" date="2019-06" db="EMBL/GenBank/DDBJ databases">
        <title>Pseudomonas bimorpha sp. nov. isolated from bovine raw milk and skim milk concentrate.</title>
        <authorList>
            <person name="Hofmann K."/>
            <person name="Huptas C."/>
            <person name="Doll E."/>
            <person name="Scherer S."/>
            <person name="Wenning M."/>
        </authorList>
    </citation>
    <scope>NUCLEOTIDE SEQUENCE [LARGE SCALE GENOMIC DNA]</scope>
    <source>
        <strain evidence="12 15">DSM 108989</strain>
        <strain evidence="13 14">DSM 108990</strain>
    </source>
</reference>
<dbReference type="GO" id="GO:0036297">
    <property type="term" value="P:interstrand cross-link repair"/>
    <property type="evidence" value="ECO:0007669"/>
    <property type="project" value="InterPro"/>
</dbReference>
<evidence type="ECO:0000256" key="8">
    <source>
        <dbReference type="ARBA" id="ARBA00022801"/>
    </source>
</evidence>
<sequence length="550" mass="63165">MISNPLEDPFYYLKNFDHVLGWISARYDDVLTVEEQQFIAEFGQLPSASQALWVRMVMRKGQHFRASKLSYPEIGDISQAAAPLLGVGWLNDQAPLALPEVFEVLSKPEIHARFSLHIARPKAKKDQWLEDLAPQFPQVQSLSQWHPALAEQLYSLSHRELCDRLRLMFFGNLSQSWADLVLADLGLFTYEKVAFSPQSRALACREDIEGYVHLYRCREQFEAGAEVIDVLPHVLEYRVNNPWLQRRRERLLFMLGQHCERAGELSQALQIYRHGQHPEARVRTIRVLERLGQTSEALALAEAAEQAPGNDAEHQQLLRMLPRLRRSLGLAARAKAKPRSYERLDLVLPHEAAMSVECRVATHLHGPEQPVHYVENTLINALFGLLCWSAIFAPLPGAFFHPYQSGPADLLDEDFYLRRSELFDACLQQLDDGRYTDTIHAAYVAKFGVQSPFVAWNCLSRSLLDEALHCLPPAHLKVWFRRLLQDIKANRTGMPDLIQFWPAQKTYRMIEVKGPGDRLQDNQLRWLTLCEQHNMPVTVCYVQWQDVAHA</sequence>
<keyword evidence="9" id="KW-0460">Magnesium</keyword>
<dbReference type="Gene3D" id="3.40.1350.10">
    <property type="match status" value="1"/>
</dbReference>
<dbReference type="GO" id="GO:0046872">
    <property type="term" value="F:metal ion binding"/>
    <property type="evidence" value="ECO:0007669"/>
    <property type="project" value="UniProtKB-KW"/>
</dbReference>
<evidence type="ECO:0000256" key="3">
    <source>
        <dbReference type="ARBA" id="ARBA00001946"/>
    </source>
</evidence>
<evidence type="ECO:0000313" key="15">
    <source>
        <dbReference type="Proteomes" id="UP000318428"/>
    </source>
</evidence>
<dbReference type="RefSeq" id="WP_146387618.1">
    <property type="nucleotide sequence ID" value="NZ_VFIO01000014.1"/>
</dbReference>
<dbReference type="AlphaFoldDB" id="A0A5C5PSR2"/>
<dbReference type="GO" id="GO:0003676">
    <property type="term" value="F:nucleic acid binding"/>
    <property type="evidence" value="ECO:0007669"/>
    <property type="project" value="InterPro"/>
</dbReference>